<dbReference type="Gene3D" id="1.10.10.2690">
    <property type="match status" value="1"/>
</dbReference>
<sequence>MASGPTMTAEEFDALRPLVGRLALDTVEIARAVLVDGMKTSEAASRHSMTRQRVHGIVQRFRAAAQEVPTGWRRIEIWLPPELAMQVEAMAEKARADYAAGASKGSSGSE</sequence>
<evidence type="ECO:0000256" key="2">
    <source>
        <dbReference type="ARBA" id="ARBA00023163"/>
    </source>
</evidence>
<dbReference type="InterPro" id="IPR032428">
    <property type="entry name" value="TrfB"/>
</dbReference>
<reference evidence="4 5" key="1">
    <citation type="journal article" date="2016" name="Genome Announc.">
        <title>Complete Genome Sequence of Methylobacterium populi P-1M, Isolated from Pink-Pigmented Household Biofilm.</title>
        <authorList>
            <person name="Morohoshi T."/>
            <person name="Ikeda T."/>
        </authorList>
    </citation>
    <scope>NUCLEOTIDE SEQUENCE [LARGE SCALE GENOMIC DNA]</scope>
    <source>
        <strain evidence="4 5">P-1M</strain>
        <plasmid evidence="5">Plasmid pmppm04 dna</plasmid>
    </source>
</reference>
<evidence type="ECO:0000313" key="4">
    <source>
        <dbReference type="EMBL" id="BAU94201.1"/>
    </source>
</evidence>
<gene>
    <name evidence="4" type="ORF">MPPM_5596</name>
</gene>
<name>A0A160PNS3_9HYPH</name>
<dbReference type="Proteomes" id="UP000218288">
    <property type="component" value="Plasmid pMPPM04"/>
</dbReference>
<feature type="domain" description="TrfB transcriptional repressor protein" evidence="3">
    <location>
        <begin position="7"/>
        <end position="88"/>
    </location>
</feature>
<keyword evidence="1" id="KW-0805">Transcription regulation</keyword>
<keyword evidence="4" id="KW-0614">Plasmid</keyword>
<proteinExistence type="predicted"/>
<dbReference type="AlphaFoldDB" id="A0A160PNS3"/>
<evidence type="ECO:0000313" key="5">
    <source>
        <dbReference type="Proteomes" id="UP000218288"/>
    </source>
</evidence>
<geneLocation type="plasmid" evidence="5">
    <name>pmppm04 dna</name>
</geneLocation>
<protein>
    <submittedName>
        <fullName evidence="4">Putative transcriptional repressor protein</fullName>
    </submittedName>
</protein>
<dbReference type="Pfam" id="PF16509">
    <property type="entry name" value="KORA"/>
    <property type="match status" value="1"/>
</dbReference>
<evidence type="ECO:0000256" key="1">
    <source>
        <dbReference type="ARBA" id="ARBA00023015"/>
    </source>
</evidence>
<keyword evidence="2" id="KW-0804">Transcription</keyword>
<dbReference type="EMBL" id="AP014813">
    <property type="protein sequence ID" value="BAU94201.1"/>
    <property type="molecule type" value="Genomic_DNA"/>
</dbReference>
<evidence type="ECO:0000259" key="3">
    <source>
        <dbReference type="Pfam" id="PF16509"/>
    </source>
</evidence>
<dbReference type="RefSeq" id="WP_244573604.1">
    <property type="nucleotide sequence ID" value="NZ_AP014813.1"/>
</dbReference>
<dbReference type="InterPro" id="IPR053721">
    <property type="entry name" value="Fimbrial_Adhesin_Reg"/>
</dbReference>
<accession>A0A160PNS3</accession>
<organism evidence="4 5">
    <name type="scientific">Methylorubrum populi</name>
    <dbReference type="NCBI Taxonomy" id="223967"/>
    <lineage>
        <taxon>Bacteria</taxon>
        <taxon>Pseudomonadati</taxon>
        <taxon>Pseudomonadota</taxon>
        <taxon>Alphaproteobacteria</taxon>
        <taxon>Hyphomicrobiales</taxon>
        <taxon>Methylobacteriaceae</taxon>
        <taxon>Methylorubrum</taxon>
    </lineage>
</organism>